<dbReference type="GO" id="GO:0005829">
    <property type="term" value="C:cytosol"/>
    <property type="evidence" value="ECO:0007669"/>
    <property type="project" value="TreeGrafter"/>
</dbReference>
<dbReference type="EC" id="1.1.1.25" evidence="2 8"/>
<dbReference type="InterPro" id="IPR011342">
    <property type="entry name" value="Shikimate_DH"/>
</dbReference>
<keyword evidence="3 8" id="KW-0028">Amino-acid biosynthesis</keyword>
<proteinExistence type="inferred from homology"/>
<dbReference type="FunFam" id="3.40.50.10860:FF:000006">
    <property type="entry name" value="Shikimate dehydrogenase (NADP(+))"/>
    <property type="match status" value="1"/>
</dbReference>
<dbReference type="Gene3D" id="3.40.50.720">
    <property type="entry name" value="NAD(P)-binding Rossmann-like Domain"/>
    <property type="match status" value="1"/>
</dbReference>
<dbReference type="GO" id="GO:0004764">
    <property type="term" value="F:shikimate 3-dehydrogenase (NADP+) activity"/>
    <property type="evidence" value="ECO:0007669"/>
    <property type="project" value="UniProtKB-UniRule"/>
</dbReference>
<name>A0A4D6YJ53_9GAMM</name>
<feature type="binding site" evidence="8">
    <location>
        <position position="249"/>
    </location>
    <ligand>
        <name>shikimate</name>
        <dbReference type="ChEBI" id="CHEBI:36208"/>
    </ligand>
</feature>
<dbReference type="CDD" id="cd01065">
    <property type="entry name" value="NAD_bind_Shikimate_DH"/>
    <property type="match status" value="1"/>
</dbReference>
<dbReference type="RefSeq" id="WP_158343831.1">
    <property type="nucleotide sequence ID" value="NZ_CP034861.1"/>
</dbReference>
<dbReference type="InterPro" id="IPR036291">
    <property type="entry name" value="NAD(P)-bd_dom_sf"/>
</dbReference>
<evidence type="ECO:0000259" key="9">
    <source>
        <dbReference type="Pfam" id="PF08501"/>
    </source>
</evidence>
<dbReference type="GO" id="GO:0019632">
    <property type="term" value="P:shikimate metabolic process"/>
    <property type="evidence" value="ECO:0007669"/>
    <property type="project" value="InterPro"/>
</dbReference>
<keyword evidence="6 8" id="KW-0057">Aromatic amino acid biosynthesis</keyword>
<dbReference type="PANTHER" id="PTHR21089:SF1">
    <property type="entry name" value="BIFUNCTIONAL 3-DEHYDROQUINATE DEHYDRATASE_SHIKIMATE DEHYDROGENASE, CHLOROPLASTIC"/>
    <property type="match status" value="1"/>
</dbReference>
<dbReference type="NCBIfam" id="NF001310">
    <property type="entry name" value="PRK00258.1-2"/>
    <property type="match status" value="1"/>
</dbReference>
<comment type="pathway">
    <text evidence="1 8">Metabolic intermediate biosynthesis; chorismate biosynthesis; chorismate from D-erythrose 4-phosphate and phosphoenolpyruvate: step 4/7.</text>
</comment>
<comment type="catalytic activity">
    <reaction evidence="7 8">
        <text>shikimate + NADP(+) = 3-dehydroshikimate + NADPH + H(+)</text>
        <dbReference type="Rhea" id="RHEA:17737"/>
        <dbReference type="ChEBI" id="CHEBI:15378"/>
        <dbReference type="ChEBI" id="CHEBI:16630"/>
        <dbReference type="ChEBI" id="CHEBI:36208"/>
        <dbReference type="ChEBI" id="CHEBI:57783"/>
        <dbReference type="ChEBI" id="CHEBI:58349"/>
        <dbReference type="EC" id="1.1.1.25"/>
    </reaction>
</comment>
<evidence type="ECO:0000313" key="10">
    <source>
        <dbReference type="EMBL" id="QCI24525.1"/>
    </source>
</evidence>
<dbReference type="EMBL" id="CP034861">
    <property type="protein sequence ID" value="QCI24525.1"/>
    <property type="molecule type" value="Genomic_DNA"/>
</dbReference>
<evidence type="ECO:0000313" key="11">
    <source>
        <dbReference type="Proteomes" id="UP000298673"/>
    </source>
</evidence>
<feature type="binding site" evidence="8">
    <location>
        <position position="218"/>
    </location>
    <ligand>
        <name>NADP(+)</name>
        <dbReference type="ChEBI" id="CHEBI:58349"/>
    </ligand>
</feature>
<gene>
    <name evidence="8" type="primary">aroE</name>
    <name evidence="10" type="ORF">D9V75_02375</name>
</gene>
<dbReference type="NCBIfam" id="TIGR00507">
    <property type="entry name" value="aroE"/>
    <property type="match status" value="1"/>
</dbReference>
<dbReference type="OrthoDB" id="9776868at2"/>
<dbReference type="HAMAP" id="MF_00222">
    <property type="entry name" value="Shikimate_DH_AroE"/>
    <property type="match status" value="1"/>
</dbReference>
<dbReference type="InterPro" id="IPR022893">
    <property type="entry name" value="Shikimate_DH_fam"/>
</dbReference>
<evidence type="ECO:0000256" key="2">
    <source>
        <dbReference type="ARBA" id="ARBA00012962"/>
    </source>
</evidence>
<keyword evidence="5 8" id="KW-0560">Oxidoreductase</keyword>
<feature type="binding site" evidence="8">
    <location>
        <position position="91"/>
    </location>
    <ligand>
        <name>shikimate</name>
        <dbReference type="ChEBI" id="CHEBI:36208"/>
    </ligand>
</feature>
<evidence type="ECO:0000256" key="8">
    <source>
        <dbReference type="HAMAP-Rule" id="MF_00222"/>
    </source>
</evidence>
<dbReference type="InterPro" id="IPR046346">
    <property type="entry name" value="Aminoacid_DH-like_N_sf"/>
</dbReference>
<evidence type="ECO:0000256" key="1">
    <source>
        <dbReference type="ARBA" id="ARBA00004871"/>
    </source>
</evidence>
<evidence type="ECO:0000256" key="4">
    <source>
        <dbReference type="ARBA" id="ARBA00022857"/>
    </source>
</evidence>
<dbReference type="AlphaFoldDB" id="A0A4D6YJ53"/>
<keyword evidence="4 8" id="KW-0521">NADP</keyword>
<dbReference type="GO" id="GO:0009423">
    <property type="term" value="P:chorismate biosynthetic process"/>
    <property type="evidence" value="ECO:0007669"/>
    <property type="project" value="UniProtKB-UniRule"/>
</dbReference>
<dbReference type="InterPro" id="IPR013708">
    <property type="entry name" value="Shikimate_DH-bd_N"/>
</dbReference>
<dbReference type="SUPFAM" id="SSF51735">
    <property type="entry name" value="NAD(P)-binding Rossmann-fold domains"/>
    <property type="match status" value="1"/>
</dbReference>
<dbReference type="Proteomes" id="UP000298673">
    <property type="component" value="Chromosome"/>
</dbReference>
<feature type="binding site" evidence="8">
    <location>
        <begin position="19"/>
        <end position="21"/>
    </location>
    <ligand>
        <name>shikimate</name>
        <dbReference type="ChEBI" id="CHEBI:36208"/>
    </ligand>
</feature>
<feature type="binding site" evidence="8">
    <location>
        <position position="242"/>
    </location>
    <ligand>
        <name>NADP(+)</name>
        <dbReference type="ChEBI" id="CHEBI:58349"/>
    </ligand>
</feature>
<comment type="subunit">
    <text evidence="8">Homodimer.</text>
</comment>
<dbReference type="SUPFAM" id="SSF53223">
    <property type="entry name" value="Aminoacid dehydrogenase-like, N-terminal domain"/>
    <property type="match status" value="1"/>
</dbReference>
<dbReference type="Gene3D" id="3.40.50.10860">
    <property type="entry name" value="Leucine Dehydrogenase, chain A, domain 1"/>
    <property type="match status" value="1"/>
</dbReference>
<feature type="binding site" evidence="8">
    <location>
        <begin position="131"/>
        <end position="135"/>
    </location>
    <ligand>
        <name>NADP(+)</name>
        <dbReference type="ChEBI" id="CHEBI:58349"/>
    </ligand>
</feature>
<dbReference type="UniPathway" id="UPA00053">
    <property type="reaction ID" value="UER00087"/>
</dbReference>
<protein>
    <recommendedName>
        <fullName evidence="2 8">Shikimate dehydrogenase (NADP(+))</fullName>
        <shortName evidence="8">SDH</shortName>
        <ecNumber evidence="2 8">1.1.1.25</ecNumber>
    </recommendedName>
</protein>
<reference evidence="10 11" key="2">
    <citation type="submission" date="2019-05" db="EMBL/GenBank/DDBJ databases">
        <title>Genome evolution of the obligate endosymbiont Buchnera aphidicola.</title>
        <authorList>
            <person name="Moran N.A."/>
        </authorList>
    </citation>
    <scope>NUCLEOTIDE SEQUENCE [LARGE SCALE GENOMIC DNA]</scope>
    <source>
        <strain evidence="10 11">Mst</strain>
    </source>
</reference>
<comment type="caution">
    <text evidence="8">Lacks conserved residue(s) required for the propagation of feature annotation.</text>
</comment>
<feature type="binding site" evidence="8">
    <location>
        <position position="66"/>
    </location>
    <ligand>
        <name>shikimate</name>
        <dbReference type="ChEBI" id="CHEBI:36208"/>
    </ligand>
</feature>
<feature type="active site" description="Proton acceptor" evidence="8">
    <location>
        <position position="70"/>
    </location>
</feature>
<dbReference type="Pfam" id="PF08501">
    <property type="entry name" value="Shikimate_dh_N"/>
    <property type="match status" value="1"/>
</dbReference>
<evidence type="ECO:0000256" key="3">
    <source>
        <dbReference type="ARBA" id="ARBA00022605"/>
    </source>
</evidence>
<evidence type="ECO:0000256" key="5">
    <source>
        <dbReference type="ARBA" id="ARBA00023002"/>
    </source>
</evidence>
<dbReference type="PANTHER" id="PTHR21089">
    <property type="entry name" value="SHIKIMATE DEHYDROGENASE"/>
    <property type="match status" value="1"/>
</dbReference>
<feature type="domain" description="Shikimate dehydrogenase substrate binding N-terminal" evidence="9">
    <location>
        <begin position="11"/>
        <end position="93"/>
    </location>
</feature>
<evidence type="ECO:0000256" key="7">
    <source>
        <dbReference type="ARBA" id="ARBA00049442"/>
    </source>
</evidence>
<sequence>MCKLQKYDYAVFGNPINHSKSPKIHSYFSQITGIFYSYKAINVPLGVFPSVVLDFFKGYGKGSNVTAPFKEQAYLLSDKLTERAKIAESVNTLKKVDDGSILGDNTDGTGLLSDLIRLNFIKKNYLVLILGAGGAVRGILHPLLSFGCSVFILNRSNVNAEKVVLKFKKYGNLNVFNNQLMNKKYFNLIINARSRDAKDMKNFVPLSMISSKTFFYDMNYNSINTPFVNWCSSIGARFFSDGIGMLVFQAAHSFFLWHDIFPSTELIIKILSQENKMCLK</sequence>
<dbReference type="GO" id="GO:0050661">
    <property type="term" value="F:NADP binding"/>
    <property type="evidence" value="ECO:0007669"/>
    <property type="project" value="InterPro"/>
</dbReference>
<comment type="similarity">
    <text evidence="8">Belongs to the shikimate dehydrogenase family.</text>
</comment>
<dbReference type="GO" id="GO:0008652">
    <property type="term" value="P:amino acid biosynthetic process"/>
    <property type="evidence" value="ECO:0007669"/>
    <property type="project" value="UniProtKB-KW"/>
</dbReference>
<dbReference type="GO" id="GO:0009073">
    <property type="term" value="P:aromatic amino acid family biosynthetic process"/>
    <property type="evidence" value="ECO:0007669"/>
    <property type="project" value="UniProtKB-KW"/>
</dbReference>
<organism evidence="10 11">
    <name type="scientific">Buchnera aphidicola</name>
    <name type="common">Muscaphis stroyani</name>
    <dbReference type="NCBI Taxonomy" id="1241869"/>
    <lineage>
        <taxon>Bacteria</taxon>
        <taxon>Pseudomonadati</taxon>
        <taxon>Pseudomonadota</taxon>
        <taxon>Gammaproteobacteria</taxon>
        <taxon>Enterobacterales</taxon>
        <taxon>Erwiniaceae</taxon>
        <taxon>Buchnera</taxon>
    </lineage>
</organism>
<accession>A0A4D6YJ53</accession>
<feature type="binding site" evidence="8">
    <location>
        <position position="220"/>
    </location>
    <ligand>
        <name>shikimate</name>
        <dbReference type="ChEBI" id="CHEBI:36208"/>
    </ligand>
</feature>
<feature type="binding site" evidence="8">
    <location>
        <position position="82"/>
    </location>
    <ligand>
        <name>NADP(+)</name>
        <dbReference type="ChEBI" id="CHEBI:58349"/>
    </ligand>
</feature>
<reference evidence="10 11" key="1">
    <citation type="submission" date="2018-12" db="EMBL/GenBank/DDBJ databases">
        <authorList>
            <person name="Chong R.A."/>
        </authorList>
    </citation>
    <scope>NUCLEOTIDE SEQUENCE [LARGE SCALE GENOMIC DNA]</scope>
    <source>
        <strain evidence="10 11">Mst</strain>
    </source>
</reference>
<feature type="binding site" evidence="8">
    <location>
        <position position="107"/>
    </location>
    <ligand>
        <name>shikimate</name>
        <dbReference type="ChEBI" id="CHEBI:36208"/>
    </ligand>
</feature>
<comment type="function">
    <text evidence="8">Involved in the biosynthesis of the chorismate, which leads to the biosynthesis of aromatic amino acids. Catalyzes the reversible NADPH linked reduction of 3-dehydroshikimate (DHSA) to yield shikimate (SA).</text>
</comment>
<evidence type="ECO:0000256" key="6">
    <source>
        <dbReference type="ARBA" id="ARBA00023141"/>
    </source>
</evidence>